<dbReference type="EMBL" id="FOJW01000008">
    <property type="protein sequence ID" value="SFB14425.1"/>
    <property type="molecule type" value="Genomic_DNA"/>
</dbReference>
<evidence type="ECO:0000313" key="12">
    <source>
        <dbReference type="EMBL" id="SFB14425.1"/>
    </source>
</evidence>
<comment type="pathway">
    <text evidence="2 9">Purine metabolism; GMP biosynthesis; GMP from XMP (L-Gln route): step 1/1.</text>
</comment>
<dbReference type="GO" id="GO:0003921">
    <property type="term" value="F:GMP synthase activity"/>
    <property type="evidence" value="ECO:0007669"/>
    <property type="project" value="InterPro"/>
</dbReference>
<evidence type="ECO:0000256" key="7">
    <source>
        <dbReference type="ARBA" id="ARBA00022840"/>
    </source>
</evidence>
<dbReference type="InterPro" id="IPR025777">
    <property type="entry name" value="GMPS_ATP_PPase_dom"/>
</dbReference>
<dbReference type="InterPro" id="IPR004739">
    <property type="entry name" value="GMP_synth_GATase"/>
</dbReference>
<dbReference type="Pfam" id="PF00958">
    <property type="entry name" value="GMP_synt_C"/>
    <property type="match status" value="1"/>
</dbReference>
<evidence type="ECO:0000256" key="1">
    <source>
        <dbReference type="ARBA" id="ARBA00002332"/>
    </source>
</evidence>
<dbReference type="InterPro" id="IPR017926">
    <property type="entry name" value="GATASE"/>
</dbReference>
<dbReference type="SUPFAM" id="SSF52317">
    <property type="entry name" value="Class I glutamine amidotransferase-like"/>
    <property type="match status" value="1"/>
</dbReference>
<proteinExistence type="inferred from homology"/>
<reference evidence="12 13" key="1">
    <citation type="submission" date="2016-10" db="EMBL/GenBank/DDBJ databases">
        <authorList>
            <person name="de Groot N.N."/>
        </authorList>
    </citation>
    <scope>NUCLEOTIDE SEQUENCE [LARGE SCALE GENOMIC DNA]</scope>
    <source>
        <strain evidence="12 13">CGMCC 1.3702</strain>
    </source>
</reference>
<dbReference type="EC" id="6.3.5.2" evidence="9"/>
<feature type="domain" description="GMPS ATP-PPase" evidence="11">
    <location>
        <begin position="197"/>
        <end position="386"/>
    </location>
</feature>
<dbReference type="InterPro" id="IPR029062">
    <property type="entry name" value="Class_I_gatase-like"/>
</dbReference>
<name>A0A1I0YLY8_9BACI</name>
<dbReference type="FunFam" id="3.40.50.620:FF:000001">
    <property type="entry name" value="GMP synthase [glutamine-hydrolyzing]"/>
    <property type="match status" value="1"/>
</dbReference>
<comment type="subunit">
    <text evidence="9">Homodimer.</text>
</comment>
<dbReference type="InterPro" id="IPR014729">
    <property type="entry name" value="Rossmann-like_a/b/a_fold"/>
</dbReference>
<evidence type="ECO:0000256" key="9">
    <source>
        <dbReference type="HAMAP-Rule" id="MF_00344"/>
    </source>
</evidence>
<comment type="catalytic activity">
    <reaction evidence="9">
        <text>XMP + L-glutamine + ATP + H2O = GMP + L-glutamate + AMP + diphosphate + 2 H(+)</text>
        <dbReference type="Rhea" id="RHEA:11680"/>
        <dbReference type="ChEBI" id="CHEBI:15377"/>
        <dbReference type="ChEBI" id="CHEBI:15378"/>
        <dbReference type="ChEBI" id="CHEBI:29985"/>
        <dbReference type="ChEBI" id="CHEBI:30616"/>
        <dbReference type="ChEBI" id="CHEBI:33019"/>
        <dbReference type="ChEBI" id="CHEBI:57464"/>
        <dbReference type="ChEBI" id="CHEBI:58115"/>
        <dbReference type="ChEBI" id="CHEBI:58359"/>
        <dbReference type="ChEBI" id="CHEBI:456215"/>
        <dbReference type="EC" id="6.3.5.2"/>
    </reaction>
</comment>
<dbReference type="Pfam" id="PF00117">
    <property type="entry name" value="GATase"/>
    <property type="match status" value="1"/>
</dbReference>
<keyword evidence="5 9" id="KW-0332">GMP biosynthesis</keyword>
<evidence type="ECO:0000256" key="3">
    <source>
        <dbReference type="ARBA" id="ARBA00022598"/>
    </source>
</evidence>
<dbReference type="PROSITE" id="PS51553">
    <property type="entry name" value="GMPS_ATP_PPASE"/>
    <property type="match status" value="1"/>
</dbReference>
<dbReference type="PRINTS" id="PR00097">
    <property type="entry name" value="ANTSNTHASEII"/>
</dbReference>
<dbReference type="SUPFAM" id="SSF54810">
    <property type="entry name" value="GMP synthetase C-terminal dimerisation domain"/>
    <property type="match status" value="1"/>
</dbReference>
<dbReference type="PRINTS" id="PR00099">
    <property type="entry name" value="CPSGATASE"/>
</dbReference>
<keyword evidence="8 9" id="KW-0315">Glutamine amidotransferase</keyword>
<evidence type="ECO:0000256" key="8">
    <source>
        <dbReference type="ARBA" id="ARBA00022962"/>
    </source>
</evidence>
<keyword evidence="3 9" id="KW-0436">Ligase</keyword>
<keyword evidence="13" id="KW-1185">Reference proteome</keyword>
<evidence type="ECO:0000256" key="5">
    <source>
        <dbReference type="ARBA" id="ARBA00022749"/>
    </source>
</evidence>
<dbReference type="STRING" id="237679.SAMN04488072_10834"/>
<dbReference type="PROSITE" id="PS51273">
    <property type="entry name" value="GATASE_TYPE_1"/>
    <property type="match status" value="1"/>
</dbReference>
<dbReference type="GO" id="GO:0005524">
    <property type="term" value="F:ATP binding"/>
    <property type="evidence" value="ECO:0007669"/>
    <property type="project" value="UniProtKB-UniRule"/>
</dbReference>
<dbReference type="PRINTS" id="PR00096">
    <property type="entry name" value="GATASE"/>
</dbReference>
<accession>A0A1I0YLY8</accession>
<dbReference type="InterPro" id="IPR022310">
    <property type="entry name" value="NAD/GMP_synthase"/>
</dbReference>
<evidence type="ECO:0000313" key="13">
    <source>
        <dbReference type="Proteomes" id="UP000198642"/>
    </source>
</evidence>
<dbReference type="NCBIfam" id="TIGR00884">
    <property type="entry name" value="guaA_Cterm"/>
    <property type="match status" value="1"/>
</dbReference>
<dbReference type="UniPathway" id="UPA00189">
    <property type="reaction ID" value="UER00296"/>
</dbReference>
<keyword evidence="4 9" id="KW-0547">Nucleotide-binding</keyword>
<dbReference type="CDD" id="cd01742">
    <property type="entry name" value="GATase1_GMP_Synthase"/>
    <property type="match status" value="1"/>
</dbReference>
<evidence type="ECO:0000256" key="10">
    <source>
        <dbReference type="PROSITE-ProRule" id="PRU00886"/>
    </source>
</evidence>
<evidence type="ECO:0000259" key="11">
    <source>
        <dbReference type="PROSITE" id="PS51553"/>
    </source>
</evidence>
<evidence type="ECO:0000256" key="6">
    <source>
        <dbReference type="ARBA" id="ARBA00022755"/>
    </source>
</evidence>
<organism evidence="12 13">
    <name type="scientific">Lentibacillus halodurans</name>
    <dbReference type="NCBI Taxonomy" id="237679"/>
    <lineage>
        <taxon>Bacteria</taxon>
        <taxon>Bacillati</taxon>
        <taxon>Bacillota</taxon>
        <taxon>Bacilli</taxon>
        <taxon>Bacillales</taxon>
        <taxon>Bacillaceae</taxon>
        <taxon>Lentibacillus</taxon>
    </lineage>
</organism>
<dbReference type="CDD" id="cd01997">
    <property type="entry name" value="GMP_synthase_C"/>
    <property type="match status" value="1"/>
</dbReference>
<dbReference type="GO" id="GO:0005829">
    <property type="term" value="C:cytosol"/>
    <property type="evidence" value="ECO:0007669"/>
    <property type="project" value="TreeGrafter"/>
</dbReference>
<sequence>MGQNEMILVLDFGSQYNQLITRRIREHGVYSELHSRQITAETVRQINPKGIILSGGPHSVYDDNSFRCDPDIFELGIPILGICYGMQLMALQFDGEVAKATNREYGKAVMDLQQDPLLFKDTPNKQTVWMSHGDKVMKAPGSFQIDATSPSTPIAAMSDQDRKLYGVQFHPEVRHSEYGHQLLKHFVYDVCGCQGDWTIENFIEMEVDDIRSKVGDRKVLCALSGGVDSSVVAALIHKAIGKQLTCIFVDHGLLRKNEADEVTKTFVDDFDMNFIKIDAADRFLSKLKHVDDPEQKRKIIGNEFIYVFDDEAAKLTDIDFLAQGTLYTDIIESGTETAQTIKSHHNVGGLPDNMQFELIEPLNTLFKDEVRELGLQLGLPESIVWRQPFPGPGLAIRVLGEVTEEKLAIVRESDAILREEIAAAGLDRDIWQYFTVLPDIRSVGVMGDARTYDYTIGIRAVTSVDGMTSDWARIPWDVLEKISTRLVNDVEHINRVVYDVTSKPPATIEWE</sequence>
<feature type="active site" evidence="9">
    <location>
        <position position="172"/>
    </location>
</feature>
<dbReference type="NCBIfam" id="TIGR00888">
    <property type="entry name" value="guaA_Nterm"/>
    <property type="match status" value="1"/>
</dbReference>
<dbReference type="PANTHER" id="PTHR11922">
    <property type="entry name" value="GMP SYNTHASE-RELATED"/>
    <property type="match status" value="1"/>
</dbReference>
<dbReference type="FunFam" id="3.40.50.880:FF:000001">
    <property type="entry name" value="GMP synthase [glutamine-hydrolyzing]"/>
    <property type="match status" value="1"/>
</dbReference>
<dbReference type="FunFam" id="3.30.300.10:FF:000002">
    <property type="entry name" value="GMP synthase [glutamine-hydrolyzing]"/>
    <property type="match status" value="1"/>
</dbReference>
<feature type="active site" description="Nucleophile" evidence="9">
    <location>
        <position position="83"/>
    </location>
</feature>
<protein>
    <recommendedName>
        <fullName evidence="9">GMP synthase [glutamine-hydrolyzing]</fullName>
        <ecNumber evidence="9">6.3.5.2</ecNumber>
    </recommendedName>
    <alternativeName>
        <fullName evidence="9">GMP synthetase</fullName>
    </alternativeName>
    <alternativeName>
        <fullName evidence="9">Glutamine amidotransferase</fullName>
    </alternativeName>
</protein>
<dbReference type="OrthoDB" id="9802219at2"/>
<dbReference type="Gene3D" id="3.30.300.10">
    <property type="match status" value="1"/>
</dbReference>
<dbReference type="InterPro" id="IPR001674">
    <property type="entry name" value="GMP_synth_C"/>
</dbReference>
<dbReference type="Gene3D" id="3.40.50.880">
    <property type="match status" value="1"/>
</dbReference>
<dbReference type="AlphaFoldDB" id="A0A1I0YLY8"/>
<feature type="binding site" evidence="10">
    <location>
        <begin position="224"/>
        <end position="230"/>
    </location>
    <ligand>
        <name>ATP</name>
        <dbReference type="ChEBI" id="CHEBI:30616"/>
    </ligand>
</feature>
<dbReference type="InterPro" id="IPR022955">
    <property type="entry name" value="GMP_synthase"/>
</dbReference>
<keyword evidence="6 9" id="KW-0658">Purine biosynthesis</keyword>
<dbReference type="PANTHER" id="PTHR11922:SF2">
    <property type="entry name" value="GMP SYNTHASE [GLUTAMINE-HYDROLYZING]"/>
    <property type="match status" value="1"/>
</dbReference>
<dbReference type="HAMAP" id="MF_00344">
    <property type="entry name" value="GMP_synthase"/>
    <property type="match status" value="1"/>
</dbReference>
<dbReference type="RefSeq" id="WP_090237684.1">
    <property type="nucleotide sequence ID" value="NZ_FOJW01000008.1"/>
</dbReference>
<feature type="active site" evidence="9">
    <location>
        <position position="170"/>
    </location>
</feature>
<dbReference type="SUPFAM" id="SSF52402">
    <property type="entry name" value="Adenine nucleotide alpha hydrolases-like"/>
    <property type="match status" value="1"/>
</dbReference>
<evidence type="ECO:0000256" key="2">
    <source>
        <dbReference type="ARBA" id="ARBA00005153"/>
    </source>
</evidence>
<dbReference type="Pfam" id="PF02540">
    <property type="entry name" value="NAD_synthase"/>
    <property type="match status" value="1"/>
</dbReference>
<dbReference type="Gene3D" id="3.40.50.620">
    <property type="entry name" value="HUPs"/>
    <property type="match status" value="1"/>
</dbReference>
<dbReference type="NCBIfam" id="NF000848">
    <property type="entry name" value="PRK00074.1"/>
    <property type="match status" value="1"/>
</dbReference>
<comment type="function">
    <text evidence="1 9">Catalyzes the synthesis of GMP from XMP.</text>
</comment>
<gene>
    <name evidence="9" type="primary">guaA</name>
    <name evidence="12" type="ORF">SAMN04488072_10834</name>
</gene>
<evidence type="ECO:0000256" key="4">
    <source>
        <dbReference type="ARBA" id="ARBA00022741"/>
    </source>
</evidence>
<keyword evidence="7 9" id="KW-0067">ATP-binding</keyword>
<dbReference type="Proteomes" id="UP000198642">
    <property type="component" value="Unassembled WGS sequence"/>
</dbReference>